<dbReference type="HOGENOM" id="CLU_054944_0_1_5"/>
<keyword evidence="8" id="KW-1185">Reference proteome</keyword>
<feature type="transmembrane region" description="Helical" evidence="6">
    <location>
        <begin position="216"/>
        <end position="235"/>
    </location>
</feature>
<dbReference type="AlphaFoldDB" id="G4RDN7"/>
<keyword evidence="2" id="KW-1003">Cell membrane</keyword>
<dbReference type="KEGG" id="phl:KKY_2817"/>
<evidence type="ECO:0000256" key="1">
    <source>
        <dbReference type="ARBA" id="ARBA00004651"/>
    </source>
</evidence>
<dbReference type="InterPro" id="IPR019108">
    <property type="entry name" value="Caa3_assmbl_CtaG-rel"/>
</dbReference>
<evidence type="ECO:0000256" key="4">
    <source>
        <dbReference type="ARBA" id="ARBA00022989"/>
    </source>
</evidence>
<feature type="transmembrane region" description="Helical" evidence="6">
    <location>
        <begin position="131"/>
        <end position="154"/>
    </location>
</feature>
<dbReference type="STRING" id="1082931.KKY_2817"/>
<evidence type="ECO:0000256" key="5">
    <source>
        <dbReference type="ARBA" id="ARBA00023136"/>
    </source>
</evidence>
<feature type="transmembrane region" description="Helical" evidence="6">
    <location>
        <begin position="81"/>
        <end position="100"/>
    </location>
</feature>
<gene>
    <name evidence="7" type="ordered locus">KKY_2817</name>
</gene>
<reference evidence="7 8" key="1">
    <citation type="journal article" date="2012" name="J. Bacteriol.">
        <title>Complete genome sequence of Pelagibacterium halotolerans B2T.</title>
        <authorList>
            <person name="Huo Y.Y."/>
            <person name="Cheng H."/>
            <person name="Han X.F."/>
            <person name="Jiang X.W."/>
            <person name="Sun C."/>
            <person name="Zhang X.Q."/>
            <person name="Zhu X.F."/>
            <person name="Liu Y.F."/>
            <person name="Li P.F."/>
            <person name="Ni P.X."/>
            <person name="Wu M."/>
        </authorList>
    </citation>
    <scope>NUCLEOTIDE SEQUENCE [LARGE SCALE GENOMIC DNA]</scope>
    <source>
        <strain evidence="8">DSM 22347 / JCM 15775 / CGMCC 1.7692 / B2</strain>
    </source>
</reference>
<comment type="subcellular location">
    <subcellularLocation>
        <location evidence="1">Cell membrane</location>
        <topology evidence="1">Multi-pass membrane protein</topology>
    </subcellularLocation>
</comment>
<dbReference type="RefSeq" id="WP_014131970.1">
    <property type="nucleotide sequence ID" value="NC_016078.1"/>
</dbReference>
<evidence type="ECO:0000313" key="7">
    <source>
        <dbReference type="EMBL" id="AEQ52823.1"/>
    </source>
</evidence>
<evidence type="ECO:0000256" key="6">
    <source>
        <dbReference type="SAM" id="Phobius"/>
    </source>
</evidence>
<accession>G4RDN7</accession>
<dbReference type="Proteomes" id="UP000008850">
    <property type="component" value="Chromosome"/>
</dbReference>
<feature type="transmembrane region" description="Helical" evidence="6">
    <location>
        <begin position="107"/>
        <end position="125"/>
    </location>
</feature>
<feature type="transmembrane region" description="Helical" evidence="6">
    <location>
        <begin position="20"/>
        <end position="41"/>
    </location>
</feature>
<feature type="transmembrane region" description="Helical" evidence="6">
    <location>
        <begin position="53"/>
        <end position="75"/>
    </location>
</feature>
<dbReference type="Pfam" id="PF09678">
    <property type="entry name" value="Caa3_CtaG"/>
    <property type="match status" value="1"/>
</dbReference>
<evidence type="ECO:0000313" key="8">
    <source>
        <dbReference type="Proteomes" id="UP000008850"/>
    </source>
</evidence>
<name>G4RDN7_PELHB</name>
<protein>
    <submittedName>
        <fullName evidence="7">Cytochrome c oxidase caa3 assembly factor family protein</fullName>
    </submittedName>
</protein>
<keyword evidence="3 6" id="KW-0812">Transmembrane</keyword>
<keyword evidence="4 6" id="KW-1133">Transmembrane helix</keyword>
<dbReference type="eggNOG" id="COG3336">
    <property type="taxonomic scope" value="Bacteria"/>
</dbReference>
<sequence length="250" mass="27802">MIAESFDSYCGPPPVPDSIWLQWNFDPFAIALMVLIAIGWFTQGRRDSAGRAAVFGALVLIGVAFLSPICALTVALFSVRVAHHVILISVTAPLLAIALPWRRGPRLPLALLTVFSAITLWIWHAPLAYEWAIGGALPYWLMQLTLLGTSWLFWREIFSPERSFGPSILALLSFVAQMGLLGAILVFARRPIYPPHFLTTEPFGISTLSDQQLAGLVMWVPAMFPYIAVALWLLMRFLSRDDTKHPETTV</sequence>
<organism evidence="7 8">
    <name type="scientific">Pelagibacterium halotolerans (strain DSM 22347 / JCM 15775 / CGMCC 1.7692 / B2)</name>
    <dbReference type="NCBI Taxonomy" id="1082931"/>
    <lineage>
        <taxon>Bacteria</taxon>
        <taxon>Pseudomonadati</taxon>
        <taxon>Pseudomonadota</taxon>
        <taxon>Alphaproteobacteria</taxon>
        <taxon>Hyphomicrobiales</taxon>
        <taxon>Devosiaceae</taxon>
        <taxon>Pelagibacterium</taxon>
    </lineage>
</organism>
<proteinExistence type="predicted"/>
<keyword evidence="5 6" id="KW-0472">Membrane</keyword>
<evidence type="ECO:0000256" key="2">
    <source>
        <dbReference type="ARBA" id="ARBA00022475"/>
    </source>
</evidence>
<feature type="transmembrane region" description="Helical" evidence="6">
    <location>
        <begin position="166"/>
        <end position="188"/>
    </location>
</feature>
<evidence type="ECO:0000256" key="3">
    <source>
        <dbReference type="ARBA" id="ARBA00022692"/>
    </source>
</evidence>
<dbReference type="GO" id="GO:0005886">
    <property type="term" value="C:plasma membrane"/>
    <property type="evidence" value="ECO:0007669"/>
    <property type="project" value="UniProtKB-SubCell"/>
</dbReference>
<dbReference type="EMBL" id="CP003075">
    <property type="protein sequence ID" value="AEQ52823.1"/>
    <property type="molecule type" value="Genomic_DNA"/>
</dbReference>